<accession>A0A9Q1FQR8</accession>
<evidence type="ECO:0000313" key="8">
    <source>
        <dbReference type="EMBL" id="KAJ8363938.1"/>
    </source>
</evidence>
<evidence type="ECO:0000256" key="2">
    <source>
        <dbReference type="ARBA" id="ARBA00022723"/>
    </source>
</evidence>
<proteinExistence type="predicted"/>
<evidence type="ECO:0000256" key="6">
    <source>
        <dbReference type="SAM" id="MobiDB-lite"/>
    </source>
</evidence>
<name>A0A9Q1FQR8_SYNKA</name>
<dbReference type="InterPro" id="IPR008906">
    <property type="entry name" value="HATC_C_dom"/>
</dbReference>
<feature type="compositionally biased region" description="Basic and acidic residues" evidence="6">
    <location>
        <begin position="29"/>
        <end position="38"/>
    </location>
</feature>
<feature type="region of interest" description="Disordered" evidence="6">
    <location>
        <begin position="442"/>
        <end position="463"/>
    </location>
</feature>
<dbReference type="PANTHER" id="PTHR46481">
    <property type="entry name" value="ZINC FINGER BED DOMAIN-CONTAINING PROTEIN 4"/>
    <property type="match status" value="1"/>
</dbReference>
<evidence type="ECO:0000256" key="3">
    <source>
        <dbReference type="ARBA" id="ARBA00022771"/>
    </source>
</evidence>
<dbReference type="AlphaFoldDB" id="A0A9Q1FQR8"/>
<keyword evidence="2" id="KW-0479">Metal-binding</keyword>
<keyword evidence="4" id="KW-0862">Zinc</keyword>
<keyword evidence="9" id="KW-1185">Reference proteome</keyword>
<feature type="region of interest" description="Disordered" evidence="6">
    <location>
        <begin position="29"/>
        <end position="62"/>
    </location>
</feature>
<comment type="subcellular location">
    <subcellularLocation>
        <location evidence="1">Nucleus</location>
    </subcellularLocation>
</comment>
<dbReference type="SUPFAM" id="SSF53098">
    <property type="entry name" value="Ribonuclease H-like"/>
    <property type="match status" value="1"/>
</dbReference>
<dbReference type="GO" id="GO:0046983">
    <property type="term" value="F:protein dimerization activity"/>
    <property type="evidence" value="ECO:0007669"/>
    <property type="project" value="InterPro"/>
</dbReference>
<dbReference type="PANTHER" id="PTHR46481:SF10">
    <property type="entry name" value="ZINC FINGER BED DOMAIN-CONTAINING PROTEIN 39"/>
    <property type="match status" value="1"/>
</dbReference>
<dbReference type="Pfam" id="PF05699">
    <property type="entry name" value="Dimer_Tnp_hAT"/>
    <property type="match status" value="1"/>
</dbReference>
<dbReference type="GO" id="GO:0005634">
    <property type="term" value="C:nucleus"/>
    <property type="evidence" value="ECO:0007669"/>
    <property type="project" value="UniProtKB-SubCell"/>
</dbReference>
<gene>
    <name evidence="8" type="ORF">SKAU_G00127690</name>
</gene>
<sequence>MRGGVTTHSFNTTNLITHLKSRHPDHYDEFVKNNEKKPPAAAKNSRQQPLLQSFDKGRKYNHDHPRAKGITRKLMECIALDNQPFSLVEDVGFVRLMNFIEPRYKIPSRRYFSDVALAELQAVIYSNIEKLVADATSISFTTDIWSSSVSPVSMLSLTAQWIDENFELKKAVLHSQECRGSHTAAAIASAFEGMFGKWKIPKEKAHVVVRDNARNMSKAVVEFGVPSLPCMAHTLQLAVNQGVLSQRSIADVVAVGKRIVGHFKHSQLACSRLEDIQNELGMPIKRLQQDVSTRWNSTFYMIQSLVEQKRALGAYAADFDLPVTLTAHQWGILENMIALLAPFEQLTRDISCAEASAADVIPAVVALTRLLGRRSDSDSGVQTAKSTLLEAVSDRFNGVQSEALYSVATMLDARYKDRYFDTDKKEGARNLLLKVVNEMVGGGDGQHGDASTDSGDPPPKKTRPGTLLLDMYQEIIEENVISEQASTSETASQVHAYLGEATIPRNASPLEYWKSNQARFPALARVARKYLSAPSTSVDSERLFSAVAHVIDEKRNRINCEKAEMLIFVQKNLPFILDL</sequence>
<dbReference type="InterPro" id="IPR012337">
    <property type="entry name" value="RNaseH-like_sf"/>
</dbReference>
<dbReference type="InterPro" id="IPR052035">
    <property type="entry name" value="ZnF_BED_domain_contain"/>
</dbReference>
<dbReference type="GO" id="GO:0008270">
    <property type="term" value="F:zinc ion binding"/>
    <property type="evidence" value="ECO:0007669"/>
    <property type="project" value="UniProtKB-KW"/>
</dbReference>
<evidence type="ECO:0000313" key="9">
    <source>
        <dbReference type="Proteomes" id="UP001152622"/>
    </source>
</evidence>
<reference evidence="8" key="1">
    <citation type="journal article" date="2023" name="Science">
        <title>Genome structures resolve the early diversification of teleost fishes.</title>
        <authorList>
            <person name="Parey E."/>
            <person name="Louis A."/>
            <person name="Montfort J."/>
            <person name="Bouchez O."/>
            <person name="Roques C."/>
            <person name="Iampietro C."/>
            <person name="Lluch J."/>
            <person name="Castinel A."/>
            <person name="Donnadieu C."/>
            <person name="Desvignes T."/>
            <person name="Floi Bucao C."/>
            <person name="Jouanno E."/>
            <person name="Wen M."/>
            <person name="Mejri S."/>
            <person name="Dirks R."/>
            <person name="Jansen H."/>
            <person name="Henkel C."/>
            <person name="Chen W.J."/>
            <person name="Zahm M."/>
            <person name="Cabau C."/>
            <person name="Klopp C."/>
            <person name="Thompson A.W."/>
            <person name="Robinson-Rechavi M."/>
            <person name="Braasch I."/>
            <person name="Lecointre G."/>
            <person name="Bobe J."/>
            <person name="Postlethwait J.H."/>
            <person name="Berthelot C."/>
            <person name="Roest Crollius H."/>
            <person name="Guiguen Y."/>
        </authorList>
    </citation>
    <scope>NUCLEOTIDE SEQUENCE</scope>
    <source>
        <strain evidence="8">WJC10195</strain>
    </source>
</reference>
<dbReference type="EMBL" id="JAINUF010000004">
    <property type="protein sequence ID" value="KAJ8363938.1"/>
    <property type="molecule type" value="Genomic_DNA"/>
</dbReference>
<evidence type="ECO:0000259" key="7">
    <source>
        <dbReference type="Pfam" id="PF05699"/>
    </source>
</evidence>
<keyword evidence="3" id="KW-0863">Zinc-finger</keyword>
<feature type="domain" description="HAT C-terminal dimerisation" evidence="7">
    <location>
        <begin position="495"/>
        <end position="573"/>
    </location>
</feature>
<evidence type="ECO:0000256" key="4">
    <source>
        <dbReference type="ARBA" id="ARBA00022833"/>
    </source>
</evidence>
<evidence type="ECO:0000256" key="1">
    <source>
        <dbReference type="ARBA" id="ARBA00004123"/>
    </source>
</evidence>
<evidence type="ECO:0000256" key="5">
    <source>
        <dbReference type="ARBA" id="ARBA00023242"/>
    </source>
</evidence>
<dbReference type="Proteomes" id="UP001152622">
    <property type="component" value="Chromosome 4"/>
</dbReference>
<dbReference type="SUPFAM" id="SSF140996">
    <property type="entry name" value="Hermes dimerisation domain"/>
    <property type="match status" value="1"/>
</dbReference>
<dbReference type="OrthoDB" id="10057873at2759"/>
<protein>
    <recommendedName>
        <fullName evidence="7">HAT C-terminal dimerisation domain-containing protein</fullName>
    </recommendedName>
</protein>
<organism evidence="8 9">
    <name type="scientific">Synaphobranchus kaupii</name>
    <name type="common">Kaup's arrowtooth eel</name>
    <dbReference type="NCBI Taxonomy" id="118154"/>
    <lineage>
        <taxon>Eukaryota</taxon>
        <taxon>Metazoa</taxon>
        <taxon>Chordata</taxon>
        <taxon>Craniata</taxon>
        <taxon>Vertebrata</taxon>
        <taxon>Euteleostomi</taxon>
        <taxon>Actinopterygii</taxon>
        <taxon>Neopterygii</taxon>
        <taxon>Teleostei</taxon>
        <taxon>Anguilliformes</taxon>
        <taxon>Synaphobranchidae</taxon>
        <taxon>Synaphobranchus</taxon>
    </lineage>
</organism>
<keyword evidence="5" id="KW-0539">Nucleus</keyword>
<comment type="caution">
    <text evidence="8">The sequence shown here is derived from an EMBL/GenBank/DDBJ whole genome shotgun (WGS) entry which is preliminary data.</text>
</comment>